<name>A0A2N8T7R2_STUST</name>
<dbReference type="RefSeq" id="WP_037042172.1">
    <property type="nucleotide sequence ID" value="NZ_JAMOHU010000060.1"/>
</dbReference>
<dbReference type="EMBL" id="POUT01000002">
    <property type="protein sequence ID" value="PNG10807.1"/>
    <property type="molecule type" value="Genomic_DNA"/>
</dbReference>
<sequence>MKIERFEDLIDWTRDTHNLLARCMARCSDKHEETRAKWLLVYIADHERALAETIDKIEKHADPKALHTWIYDYLARNPVLRNQACKSYDTMTVEEISLDIFLTHNQVIDLYRSLARRAEIDGARELAEDLLRLEEHETMRLAQQVNRIHEM</sequence>
<protein>
    <recommendedName>
        <fullName evidence="3">ATPase</fullName>
    </recommendedName>
</protein>
<evidence type="ECO:0000313" key="1">
    <source>
        <dbReference type="EMBL" id="PNG10807.1"/>
    </source>
</evidence>
<organism evidence="1 2">
    <name type="scientific">Stutzerimonas stutzeri</name>
    <name type="common">Pseudomonas stutzeri</name>
    <dbReference type="NCBI Taxonomy" id="316"/>
    <lineage>
        <taxon>Bacteria</taxon>
        <taxon>Pseudomonadati</taxon>
        <taxon>Pseudomonadota</taxon>
        <taxon>Gammaproteobacteria</taxon>
        <taxon>Pseudomonadales</taxon>
        <taxon>Pseudomonadaceae</taxon>
        <taxon>Stutzerimonas</taxon>
    </lineage>
</organism>
<accession>A0A2N8T7R2</accession>
<gene>
    <name evidence="1" type="ORF">CXK94_06305</name>
</gene>
<proteinExistence type="predicted"/>
<comment type="caution">
    <text evidence="1">The sequence shown here is derived from an EMBL/GenBank/DDBJ whole genome shotgun (WGS) entry which is preliminary data.</text>
</comment>
<reference evidence="1 2" key="1">
    <citation type="submission" date="2018-01" db="EMBL/GenBank/DDBJ databases">
        <title>Denitrification phenotypes of diverse strains of Pseudomonas stutzeri.</title>
        <authorList>
            <person name="Milligan D.A."/>
            <person name="Bergaust L."/>
            <person name="Bakken L.R."/>
            <person name="Frostegard A."/>
        </authorList>
    </citation>
    <scope>NUCLEOTIDE SEQUENCE [LARGE SCALE GENOMIC DNA]</scope>
    <source>
        <strain evidence="1 2">24a75</strain>
    </source>
</reference>
<dbReference type="Proteomes" id="UP000236023">
    <property type="component" value="Unassembled WGS sequence"/>
</dbReference>
<evidence type="ECO:0008006" key="3">
    <source>
        <dbReference type="Google" id="ProtNLM"/>
    </source>
</evidence>
<evidence type="ECO:0000313" key="2">
    <source>
        <dbReference type="Proteomes" id="UP000236023"/>
    </source>
</evidence>
<dbReference type="AlphaFoldDB" id="A0A2N8T7R2"/>